<keyword evidence="5" id="KW-0808">Transferase</keyword>
<dbReference type="Pfam" id="PF00560">
    <property type="entry name" value="LRR_1"/>
    <property type="match status" value="2"/>
</dbReference>
<dbReference type="PANTHER" id="PTHR48064:SF8">
    <property type="entry name" value="RECEPTOR PROTEIN-TYROSINE KINASE CEPR2-LIKE"/>
    <property type="match status" value="1"/>
</dbReference>
<keyword evidence="4" id="KW-0472">Membrane</keyword>
<keyword evidence="1" id="KW-0433">Leucine-rich repeat</keyword>
<evidence type="ECO:0000256" key="1">
    <source>
        <dbReference type="ARBA" id="ARBA00022614"/>
    </source>
</evidence>
<dbReference type="InterPro" id="IPR053038">
    <property type="entry name" value="RLP_Defense"/>
</dbReference>
<dbReference type="PANTHER" id="PTHR48064">
    <property type="entry name" value="OS01G0750400 PROTEIN"/>
    <property type="match status" value="1"/>
</dbReference>
<keyword evidence="6" id="KW-1185">Reference proteome</keyword>
<evidence type="ECO:0000256" key="2">
    <source>
        <dbReference type="ARBA" id="ARBA00022737"/>
    </source>
</evidence>
<evidence type="ECO:0000256" key="3">
    <source>
        <dbReference type="SAM" id="MobiDB-lite"/>
    </source>
</evidence>
<dbReference type="GO" id="GO:0016301">
    <property type="term" value="F:kinase activity"/>
    <property type="evidence" value="ECO:0007669"/>
    <property type="project" value="UniProtKB-KW"/>
</dbReference>
<keyword evidence="4" id="KW-1133">Transmembrane helix</keyword>
<accession>A0A9N8DMU6</accession>
<keyword evidence="5" id="KW-0418">Kinase</keyword>
<dbReference type="SUPFAM" id="SSF52058">
    <property type="entry name" value="L domain-like"/>
    <property type="match status" value="1"/>
</dbReference>
<dbReference type="FunFam" id="3.80.10.10:FF:000041">
    <property type="entry name" value="LRR receptor-like serine/threonine-protein kinase ERECTA"/>
    <property type="match status" value="1"/>
</dbReference>
<evidence type="ECO:0000256" key="4">
    <source>
        <dbReference type="SAM" id="Phobius"/>
    </source>
</evidence>
<dbReference type="Gene3D" id="3.80.10.10">
    <property type="entry name" value="Ribonuclease Inhibitor"/>
    <property type="match status" value="2"/>
</dbReference>
<gene>
    <name evidence="5" type="ORF">SEMRO_221_G090970.1</name>
</gene>
<feature type="compositionally biased region" description="Low complexity" evidence="3">
    <location>
        <begin position="42"/>
        <end position="61"/>
    </location>
</feature>
<keyword evidence="5" id="KW-0675">Receptor</keyword>
<name>A0A9N8DMU6_9STRA</name>
<feature type="region of interest" description="Disordered" evidence="3">
    <location>
        <begin position="97"/>
        <end position="146"/>
    </location>
</feature>
<feature type="compositionally biased region" description="Polar residues" evidence="3">
    <location>
        <begin position="30"/>
        <end position="41"/>
    </location>
</feature>
<organism evidence="5 6">
    <name type="scientific">Seminavis robusta</name>
    <dbReference type="NCBI Taxonomy" id="568900"/>
    <lineage>
        <taxon>Eukaryota</taxon>
        <taxon>Sar</taxon>
        <taxon>Stramenopiles</taxon>
        <taxon>Ochrophyta</taxon>
        <taxon>Bacillariophyta</taxon>
        <taxon>Bacillariophyceae</taxon>
        <taxon>Bacillariophycidae</taxon>
        <taxon>Naviculales</taxon>
        <taxon>Naviculaceae</taxon>
        <taxon>Seminavis</taxon>
    </lineage>
</organism>
<protein>
    <submittedName>
        <fullName evidence="5">Receptor-like protein kinase</fullName>
    </submittedName>
</protein>
<evidence type="ECO:0000313" key="6">
    <source>
        <dbReference type="Proteomes" id="UP001153069"/>
    </source>
</evidence>
<dbReference type="Proteomes" id="UP001153069">
    <property type="component" value="Unassembled WGS sequence"/>
</dbReference>
<proteinExistence type="predicted"/>
<dbReference type="InterPro" id="IPR032675">
    <property type="entry name" value="LRR_dom_sf"/>
</dbReference>
<dbReference type="InterPro" id="IPR001611">
    <property type="entry name" value="Leu-rich_rpt"/>
</dbReference>
<dbReference type="AlphaFoldDB" id="A0A9N8DMU6"/>
<dbReference type="EMBL" id="CAICTM010000220">
    <property type="protein sequence ID" value="CAB9505176.1"/>
    <property type="molecule type" value="Genomic_DNA"/>
</dbReference>
<feature type="region of interest" description="Disordered" evidence="3">
    <location>
        <begin position="178"/>
        <end position="209"/>
    </location>
</feature>
<keyword evidence="4" id="KW-0812">Transmembrane</keyword>
<feature type="region of interest" description="Disordered" evidence="3">
    <location>
        <begin position="20"/>
        <end position="67"/>
    </location>
</feature>
<feature type="compositionally biased region" description="Low complexity" evidence="3">
    <location>
        <begin position="191"/>
        <end position="205"/>
    </location>
</feature>
<keyword evidence="2" id="KW-0677">Repeat</keyword>
<reference evidence="5" key="1">
    <citation type="submission" date="2020-06" db="EMBL/GenBank/DDBJ databases">
        <authorList>
            <consortium name="Plant Systems Biology data submission"/>
        </authorList>
    </citation>
    <scope>NUCLEOTIDE SEQUENCE</scope>
    <source>
        <strain evidence="5">D6</strain>
    </source>
</reference>
<feature type="transmembrane region" description="Helical" evidence="4">
    <location>
        <begin position="154"/>
        <end position="174"/>
    </location>
</feature>
<evidence type="ECO:0000313" key="5">
    <source>
        <dbReference type="EMBL" id="CAB9505176.1"/>
    </source>
</evidence>
<sequence>MAKSMDFVDVCIETERVNSREPPTIYAAPTGTTDTMSSGSQEGNETMSSGSSTSNSNESMSDYGGSEATEDEISVLYSMQFRPYSGLRRLCEVPLTSAPGSESGLTNRSSVNDAKSSAGGSRRSVLISNDDNGYECQQVPDKPTPDSSAFRTKLLLFVLVFMIAFVTTLTVLLVRHSAAKTKPPTPSTDIGASSPEGSASSDSDPLLARDTSKQPATVSIFPTQAPSSYPTSATNDAWNYLLAMLGPYTKREILLDASRPQGRAFLQIMMDHVDSYESLTTTEVLQSYAVLTLYFSTSPKTWDLRLTESTSMLTVMKSQVCAYWKEAYIVDCVENGYQVPVVRTIALANAKLSGSLPEEICLLEHLERLDLTSNMLTGSIPACLGNSKSLKTLLLSKNSLSSQLPRGMLLVTTLEELEVTDNRLGGDLQVLIEGTSRNTDAATNLYRYGESWLLRRLNLDGNSFTGEVPAFLGALGNLKSLTLHGNDLTGVIDDMLCDRTQSGLKVLTADCQRVSCDCCTACF</sequence>
<feature type="compositionally biased region" description="Polar residues" evidence="3">
    <location>
        <begin position="98"/>
        <end position="119"/>
    </location>
</feature>
<comment type="caution">
    <text evidence="5">The sequence shown here is derived from an EMBL/GenBank/DDBJ whole genome shotgun (WGS) entry which is preliminary data.</text>
</comment>